<accession>A0ABU8HXP3</accession>
<comment type="caution">
    <text evidence="1">The sequence shown here is derived from an EMBL/GenBank/DDBJ whole genome shotgun (WGS) entry which is preliminary data.</text>
</comment>
<gene>
    <name evidence="1" type="ORF">WBS43_21260</name>
</gene>
<evidence type="ECO:0000313" key="2">
    <source>
        <dbReference type="Proteomes" id="UP001365619"/>
    </source>
</evidence>
<proteinExistence type="predicted"/>
<name>A0ABU8HXP3_9BACI</name>
<dbReference type="EMBL" id="JBBAGW010000009">
    <property type="protein sequence ID" value="MEI5931249.1"/>
    <property type="molecule type" value="Genomic_DNA"/>
</dbReference>
<protein>
    <submittedName>
        <fullName evidence="1">Uncharacterized protein</fullName>
    </submittedName>
</protein>
<dbReference type="RefSeq" id="WP_185913931.1">
    <property type="nucleotide sequence ID" value="NZ_JBBAGV010000009.1"/>
</dbReference>
<evidence type="ECO:0000313" key="1">
    <source>
        <dbReference type="EMBL" id="MEI5931249.1"/>
    </source>
</evidence>
<organism evidence="1 2">
    <name type="scientific">Bacillus luti</name>
    <dbReference type="NCBI Taxonomy" id="2026191"/>
    <lineage>
        <taxon>Bacteria</taxon>
        <taxon>Bacillati</taxon>
        <taxon>Bacillota</taxon>
        <taxon>Bacilli</taxon>
        <taxon>Bacillales</taxon>
        <taxon>Bacillaceae</taxon>
        <taxon>Bacillus</taxon>
        <taxon>Bacillus cereus group</taxon>
    </lineage>
</organism>
<dbReference type="Proteomes" id="UP001365619">
    <property type="component" value="Unassembled WGS sequence"/>
</dbReference>
<keyword evidence="2" id="KW-1185">Reference proteome</keyword>
<sequence>MVRNLDTGGLKSNWEAFKEFVKREGKGSSSLIDYYFVFTEDTCGDEAYIFTTHSDLDEWLSEMFWQWERHDARNLEDSMEDVLVWKLISESDFKRLNTLYKGARRTSIEIDGERYYRKLIKVAVEPTVVVSTGFY</sequence>
<reference evidence="1 2" key="1">
    <citation type="submission" date="2024-03" db="EMBL/GenBank/DDBJ databases">
        <title>A Rare Waterborne Outbreak of Bacillus cereus in China: Epidemiologic Survey, Genomic Insights and Virulence Characteristics.</title>
        <authorList>
            <person name="Wang S."/>
        </authorList>
    </citation>
    <scope>NUCLEOTIDE SEQUENCE [LARGE SCALE GENOMIC DNA]</scope>
    <source>
        <strain evidence="1 2">BC008</strain>
    </source>
</reference>